<comment type="caution">
    <text evidence="2">The sequence shown here is derived from an EMBL/GenBank/DDBJ whole genome shotgun (WGS) entry which is preliminary data.</text>
</comment>
<dbReference type="PANTHER" id="PTHR33169">
    <property type="entry name" value="PADR-FAMILY TRANSCRIPTIONAL REGULATOR"/>
    <property type="match status" value="1"/>
</dbReference>
<feature type="domain" description="Transcription regulator PadR N-terminal" evidence="1">
    <location>
        <begin position="14"/>
        <end position="84"/>
    </location>
</feature>
<evidence type="ECO:0000259" key="1">
    <source>
        <dbReference type="Pfam" id="PF03551"/>
    </source>
</evidence>
<dbReference type="AlphaFoldDB" id="A0A150J3P2"/>
<gene>
    <name evidence="2" type="ORF">AMQ74_00976</name>
</gene>
<dbReference type="Pfam" id="PF03551">
    <property type="entry name" value="PadR"/>
    <property type="match status" value="1"/>
</dbReference>
<reference evidence="2 3" key="1">
    <citation type="journal article" date="2016" name="ISME J.">
        <title>Chasing the elusive Euryarchaeota class WSA2: genomes reveal a uniquely fastidious methyl-reducing methanogen.</title>
        <authorList>
            <person name="Nobu M.K."/>
            <person name="Narihiro T."/>
            <person name="Kuroda K."/>
            <person name="Mei R."/>
            <person name="Liu W.T."/>
        </authorList>
    </citation>
    <scope>NUCLEOTIDE SEQUENCE [LARGE SCALE GENOMIC DNA]</scope>
    <source>
        <strain evidence="2">U1lsi0528_Bin089</strain>
    </source>
</reference>
<accession>A0A150J3P2</accession>
<evidence type="ECO:0000313" key="3">
    <source>
        <dbReference type="Proteomes" id="UP000075578"/>
    </source>
</evidence>
<proteinExistence type="predicted"/>
<dbReference type="InterPro" id="IPR052509">
    <property type="entry name" value="Metal_resp_DNA-bind_regulator"/>
</dbReference>
<organism evidence="2 3">
    <name type="scientific">Candidatus Methanofastidiosum methylothiophilum</name>
    <dbReference type="NCBI Taxonomy" id="1705564"/>
    <lineage>
        <taxon>Archaea</taxon>
        <taxon>Methanobacteriati</taxon>
        <taxon>Methanobacteriota</taxon>
        <taxon>Stenosarchaea group</taxon>
        <taxon>Candidatus Methanofastidiosia</taxon>
        <taxon>Candidatus Methanofastidiosales</taxon>
        <taxon>Candidatus Methanofastidiosaceae</taxon>
        <taxon>Candidatus Methanofastidiosum</taxon>
    </lineage>
</organism>
<dbReference type="PATRIC" id="fig|1705564.3.peg.1005"/>
<dbReference type="InterPro" id="IPR036390">
    <property type="entry name" value="WH_DNA-bd_sf"/>
</dbReference>
<sequence>MIKNIFYGFMRVHILYHATKQQICGIEIMEELQRHGYKVSPGTLYPLLHQMEKDGLLVSKEDTSSGRKKIYYKATKKGNNEFHEIKIKIVELYKEIFEENL</sequence>
<dbReference type="EMBL" id="LNGD01000052">
    <property type="protein sequence ID" value="KYC51829.1"/>
    <property type="molecule type" value="Genomic_DNA"/>
</dbReference>
<protein>
    <submittedName>
        <fullName evidence="2">Lineage-specific thermal regulator protein</fullName>
    </submittedName>
</protein>
<dbReference type="InterPro" id="IPR036388">
    <property type="entry name" value="WH-like_DNA-bd_sf"/>
</dbReference>
<name>A0A150J3P2_9EURY</name>
<dbReference type="InterPro" id="IPR005149">
    <property type="entry name" value="Tscrpt_reg_PadR_N"/>
</dbReference>
<dbReference type="Proteomes" id="UP000075578">
    <property type="component" value="Unassembled WGS sequence"/>
</dbReference>
<dbReference type="SUPFAM" id="SSF46785">
    <property type="entry name" value="Winged helix' DNA-binding domain"/>
    <property type="match status" value="1"/>
</dbReference>
<dbReference type="PANTHER" id="PTHR33169:SF14">
    <property type="entry name" value="TRANSCRIPTIONAL REGULATOR RV3488"/>
    <property type="match status" value="1"/>
</dbReference>
<evidence type="ECO:0000313" key="2">
    <source>
        <dbReference type="EMBL" id="KYC51829.1"/>
    </source>
</evidence>
<dbReference type="Gene3D" id="1.10.10.10">
    <property type="entry name" value="Winged helix-like DNA-binding domain superfamily/Winged helix DNA-binding domain"/>
    <property type="match status" value="1"/>
</dbReference>